<dbReference type="GO" id="GO:0097576">
    <property type="term" value="P:vacuole fusion"/>
    <property type="evidence" value="ECO:0007669"/>
    <property type="project" value="UniProtKB-ARBA"/>
</dbReference>
<feature type="region of interest" description="Disordered" evidence="6">
    <location>
        <begin position="236"/>
        <end position="287"/>
    </location>
</feature>
<dbReference type="STRING" id="4999.A0A1Y1U9D0"/>
<keyword evidence="10" id="KW-1185">Reference proteome</keyword>
<evidence type="ECO:0000256" key="5">
    <source>
        <dbReference type="SAM" id="Coils"/>
    </source>
</evidence>
<dbReference type="Proteomes" id="UP000193218">
    <property type="component" value="Unassembled WGS sequence"/>
</dbReference>
<dbReference type="InterPro" id="IPR001683">
    <property type="entry name" value="PX_dom"/>
</dbReference>
<evidence type="ECO:0000313" key="9">
    <source>
        <dbReference type="EMBL" id="ORX34639.1"/>
    </source>
</evidence>
<evidence type="ECO:0000259" key="8">
    <source>
        <dbReference type="PROSITE" id="PS50195"/>
    </source>
</evidence>
<evidence type="ECO:0000256" key="6">
    <source>
        <dbReference type="SAM" id="MobiDB-lite"/>
    </source>
</evidence>
<dbReference type="SMART" id="SM00312">
    <property type="entry name" value="PX"/>
    <property type="match status" value="1"/>
</dbReference>
<dbReference type="EMBL" id="NBSH01000013">
    <property type="protein sequence ID" value="ORX34639.1"/>
    <property type="molecule type" value="Genomic_DNA"/>
</dbReference>
<dbReference type="GO" id="GO:0000329">
    <property type="term" value="C:fungal-type vacuole membrane"/>
    <property type="evidence" value="ECO:0007669"/>
    <property type="project" value="UniProtKB-ARBA"/>
</dbReference>
<evidence type="ECO:0000313" key="10">
    <source>
        <dbReference type="Proteomes" id="UP000193218"/>
    </source>
</evidence>
<dbReference type="FunFam" id="1.20.5.110:FF:000058">
    <property type="entry name" value="VAM7p Vacuolar SNARE protein"/>
    <property type="match status" value="1"/>
</dbReference>
<evidence type="ECO:0000256" key="4">
    <source>
        <dbReference type="ARBA" id="ARBA00054927"/>
    </source>
</evidence>
<dbReference type="SUPFAM" id="SSF58038">
    <property type="entry name" value="SNARE fusion complex"/>
    <property type="match status" value="1"/>
</dbReference>
<sequence>MSEIQSISIVSTQTVAQPKPHTTYTVQVTTPMRSWTVSRRYNDFVALNDELLSSTGKAPPAALPPKHPWSITRSAYDQKVIRERKVLLEAYLRAILNHRDPRWRSSYTYLDFLAAPAASSSSVPTSWTPSNWLSEHTNIQAQLRTARSALLKRDALAGMGDAPGSRGASVEAKKMLRDVGERIDALSQALGDISKSIGEGERKRREEMIEGLKNERGDLQRMADAGVRTIRDMAPKAGETSGFGAGSRNMPGSIPNGSGAVGPAPGRVFGRQPPPEETSETRPLDDRGLLQLQQTKMDDQDSQLEELSKILRRQRNMGEDIDREIRDQNEILDEIQTDVDKVGGKMARAKRQLNKLS</sequence>
<dbReference type="RefSeq" id="XP_021868881.1">
    <property type="nucleotide sequence ID" value="XM_022016711.1"/>
</dbReference>
<dbReference type="OrthoDB" id="428895at2759"/>
<feature type="coiled-coil region" evidence="5">
    <location>
        <begin position="297"/>
        <end position="352"/>
    </location>
</feature>
<comment type="subcellular location">
    <subcellularLocation>
        <location evidence="1">Vacuole</location>
    </subcellularLocation>
</comment>
<feature type="domain" description="T-SNARE coiled-coil homology" evidence="7">
    <location>
        <begin position="294"/>
        <end position="356"/>
    </location>
</feature>
<dbReference type="SMART" id="SM00397">
    <property type="entry name" value="t_SNARE"/>
    <property type="match status" value="1"/>
</dbReference>
<dbReference type="GO" id="GO:0016192">
    <property type="term" value="P:vesicle-mediated transport"/>
    <property type="evidence" value="ECO:0007669"/>
    <property type="project" value="UniProtKB-ARBA"/>
</dbReference>
<dbReference type="AlphaFoldDB" id="A0A1Y1U9D0"/>
<dbReference type="InterPro" id="IPR000727">
    <property type="entry name" value="T_SNARE_dom"/>
</dbReference>
<protein>
    <submittedName>
        <fullName evidence="9">Phox homologous domain-containing protein</fullName>
    </submittedName>
</protein>
<organism evidence="9 10">
    <name type="scientific">Kockovaella imperatae</name>
    <dbReference type="NCBI Taxonomy" id="4999"/>
    <lineage>
        <taxon>Eukaryota</taxon>
        <taxon>Fungi</taxon>
        <taxon>Dikarya</taxon>
        <taxon>Basidiomycota</taxon>
        <taxon>Agaricomycotina</taxon>
        <taxon>Tremellomycetes</taxon>
        <taxon>Tremellales</taxon>
        <taxon>Cuniculitremaceae</taxon>
        <taxon>Kockovaella</taxon>
    </lineage>
</organism>
<dbReference type="FunCoup" id="A0A1Y1U9D0">
    <property type="interactions" value="41"/>
</dbReference>
<dbReference type="Gene3D" id="1.20.5.110">
    <property type="match status" value="1"/>
</dbReference>
<proteinExistence type="predicted"/>
<dbReference type="GO" id="GO:0035091">
    <property type="term" value="F:phosphatidylinositol binding"/>
    <property type="evidence" value="ECO:0007669"/>
    <property type="project" value="InterPro"/>
</dbReference>
<dbReference type="PROSITE" id="PS50195">
    <property type="entry name" value="PX"/>
    <property type="match status" value="1"/>
</dbReference>
<reference evidence="9 10" key="1">
    <citation type="submission" date="2017-03" db="EMBL/GenBank/DDBJ databases">
        <title>Widespread Adenine N6-methylation of Active Genes in Fungi.</title>
        <authorList>
            <consortium name="DOE Joint Genome Institute"/>
            <person name="Mondo S.J."/>
            <person name="Dannebaum R.O."/>
            <person name="Kuo R.C."/>
            <person name="Louie K.B."/>
            <person name="Bewick A.J."/>
            <person name="Labutti K."/>
            <person name="Haridas S."/>
            <person name="Kuo A."/>
            <person name="Salamov A."/>
            <person name="Ahrendt S.R."/>
            <person name="Lau R."/>
            <person name="Bowen B.P."/>
            <person name="Lipzen A."/>
            <person name="Sullivan W."/>
            <person name="Andreopoulos W.B."/>
            <person name="Clum A."/>
            <person name="Lindquist E."/>
            <person name="Daum C."/>
            <person name="Northen T.R."/>
            <person name="Ramamoorthy G."/>
            <person name="Schmitz R.J."/>
            <person name="Gryganskyi A."/>
            <person name="Culley D."/>
            <person name="Magnuson J."/>
            <person name="James T.Y."/>
            <person name="O'Malley M.A."/>
            <person name="Stajich J.E."/>
            <person name="Spatafora J.W."/>
            <person name="Visel A."/>
            <person name="Grigoriev I.V."/>
        </authorList>
    </citation>
    <scope>NUCLEOTIDE SEQUENCE [LARGE SCALE GENOMIC DNA]</scope>
    <source>
        <strain evidence="9 10">NRRL Y-17943</strain>
    </source>
</reference>
<dbReference type="GeneID" id="33558520"/>
<dbReference type="Gene3D" id="3.30.1520.10">
    <property type="entry name" value="Phox-like domain"/>
    <property type="match status" value="1"/>
</dbReference>
<keyword evidence="2" id="KW-0926">Vacuole</keyword>
<comment type="caution">
    <text evidence="9">The sequence shown here is derived from an EMBL/GenBank/DDBJ whole genome shotgun (WGS) entry which is preliminary data.</text>
</comment>
<dbReference type="PROSITE" id="PS50192">
    <property type="entry name" value="T_SNARE"/>
    <property type="match status" value="1"/>
</dbReference>
<feature type="domain" description="PX" evidence="8">
    <location>
        <begin position="2"/>
        <end position="120"/>
    </location>
</feature>
<dbReference type="GO" id="GO:0007034">
    <property type="term" value="P:vacuolar transport"/>
    <property type="evidence" value="ECO:0007669"/>
    <property type="project" value="UniProtKB-ARBA"/>
</dbReference>
<dbReference type="CDD" id="cd15858">
    <property type="entry name" value="SNARE_VAM7"/>
    <property type="match status" value="1"/>
</dbReference>
<dbReference type="Pfam" id="PF00787">
    <property type="entry name" value="PX"/>
    <property type="match status" value="1"/>
</dbReference>
<dbReference type="InParanoid" id="A0A1Y1U9D0"/>
<accession>A0A1Y1U9D0</accession>
<gene>
    <name evidence="9" type="ORF">BD324DRAFT_634308</name>
</gene>
<dbReference type="InterPro" id="IPR036871">
    <property type="entry name" value="PX_dom_sf"/>
</dbReference>
<name>A0A1Y1U9D0_9TREE</name>
<comment type="function">
    <text evidence="4">Essential for proper morphogenesis of the vacuole. May exist as structural reinforcement on the surface of the vacuolar membrane and be required for maintenance against rupture by osmotic pressure.</text>
</comment>
<evidence type="ECO:0000256" key="2">
    <source>
        <dbReference type="ARBA" id="ARBA00022554"/>
    </source>
</evidence>
<dbReference type="CDD" id="cd06897">
    <property type="entry name" value="PX_SNARE"/>
    <property type="match status" value="1"/>
</dbReference>
<evidence type="ECO:0000256" key="3">
    <source>
        <dbReference type="ARBA" id="ARBA00023054"/>
    </source>
</evidence>
<keyword evidence="3 5" id="KW-0175">Coiled coil</keyword>
<evidence type="ECO:0000256" key="1">
    <source>
        <dbReference type="ARBA" id="ARBA00004116"/>
    </source>
</evidence>
<evidence type="ECO:0000259" key="7">
    <source>
        <dbReference type="PROSITE" id="PS50192"/>
    </source>
</evidence>
<dbReference type="PANTHER" id="PTHR22775">
    <property type="entry name" value="SORTING NEXIN"/>
    <property type="match status" value="1"/>
</dbReference>
<dbReference type="SUPFAM" id="SSF64268">
    <property type="entry name" value="PX domain"/>
    <property type="match status" value="1"/>
</dbReference>
<dbReference type="PANTHER" id="PTHR22775:SF3">
    <property type="entry name" value="SORTING NEXIN-13"/>
    <property type="match status" value="1"/>
</dbReference>